<evidence type="ECO:0000256" key="2">
    <source>
        <dbReference type="ARBA" id="ARBA00006370"/>
    </source>
</evidence>
<evidence type="ECO:0000259" key="9">
    <source>
        <dbReference type="SMART" id="SM00737"/>
    </source>
</evidence>
<evidence type="ECO:0000256" key="3">
    <source>
        <dbReference type="ARBA" id="ARBA00011245"/>
    </source>
</evidence>
<dbReference type="GO" id="GO:0032934">
    <property type="term" value="F:sterol binding"/>
    <property type="evidence" value="ECO:0007669"/>
    <property type="project" value="InterPro"/>
</dbReference>
<evidence type="ECO:0000256" key="4">
    <source>
        <dbReference type="ARBA" id="ARBA00016056"/>
    </source>
</evidence>
<dbReference type="InterPro" id="IPR036846">
    <property type="entry name" value="GM2-AP_sf"/>
</dbReference>
<dbReference type="PROSITE" id="PS51257">
    <property type="entry name" value="PROKAR_LIPOPROTEIN"/>
    <property type="match status" value="1"/>
</dbReference>
<gene>
    <name evidence="10" type="ORF">NP233_g7429</name>
</gene>
<feature type="chain" id="PRO_5042287763" description="Phosphatidylglycerol/phosphatidylinositol transfer protein" evidence="8">
    <location>
        <begin position="20"/>
        <end position="176"/>
    </location>
</feature>
<evidence type="ECO:0000313" key="10">
    <source>
        <dbReference type="EMBL" id="KAJ3565775.1"/>
    </source>
</evidence>
<feature type="domain" description="MD-2-related lipid-recognition" evidence="9">
    <location>
        <begin position="47"/>
        <end position="169"/>
    </location>
</feature>
<dbReference type="InterPro" id="IPR033917">
    <property type="entry name" value="ML_PG-PI_TP"/>
</dbReference>
<dbReference type="GO" id="GO:0032366">
    <property type="term" value="P:intracellular sterol transport"/>
    <property type="evidence" value="ECO:0007669"/>
    <property type="project" value="InterPro"/>
</dbReference>
<protein>
    <recommendedName>
        <fullName evidence="4">Phosphatidylglycerol/phosphatidylinositol transfer protein</fullName>
    </recommendedName>
</protein>
<evidence type="ECO:0000256" key="1">
    <source>
        <dbReference type="ARBA" id="ARBA00002053"/>
    </source>
</evidence>
<comment type="similarity">
    <text evidence="2">Belongs to the NPC2 family.</text>
</comment>
<keyword evidence="7" id="KW-0445">Lipid transport</keyword>
<evidence type="ECO:0000313" key="11">
    <source>
        <dbReference type="Proteomes" id="UP001213000"/>
    </source>
</evidence>
<name>A0AAD5VSK1_9AGAR</name>
<keyword evidence="6 8" id="KW-0732">Signal</keyword>
<dbReference type="Gene3D" id="2.70.220.10">
    <property type="entry name" value="Ganglioside GM2 activator"/>
    <property type="match status" value="1"/>
</dbReference>
<keyword evidence="11" id="KW-1185">Reference proteome</keyword>
<evidence type="ECO:0000256" key="7">
    <source>
        <dbReference type="ARBA" id="ARBA00023055"/>
    </source>
</evidence>
<dbReference type="SUPFAM" id="SSF81296">
    <property type="entry name" value="E set domains"/>
    <property type="match status" value="1"/>
</dbReference>
<reference evidence="10" key="1">
    <citation type="submission" date="2022-07" db="EMBL/GenBank/DDBJ databases">
        <title>Genome Sequence of Leucocoprinus birnbaumii.</title>
        <authorList>
            <person name="Buettner E."/>
        </authorList>
    </citation>
    <scope>NUCLEOTIDE SEQUENCE</scope>
    <source>
        <strain evidence="10">VT141</strain>
    </source>
</reference>
<dbReference type="SMART" id="SM00737">
    <property type="entry name" value="ML"/>
    <property type="match status" value="1"/>
</dbReference>
<organism evidence="10 11">
    <name type="scientific">Leucocoprinus birnbaumii</name>
    <dbReference type="NCBI Taxonomy" id="56174"/>
    <lineage>
        <taxon>Eukaryota</taxon>
        <taxon>Fungi</taxon>
        <taxon>Dikarya</taxon>
        <taxon>Basidiomycota</taxon>
        <taxon>Agaricomycotina</taxon>
        <taxon>Agaricomycetes</taxon>
        <taxon>Agaricomycetidae</taxon>
        <taxon>Agaricales</taxon>
        <taxon>Agaricineae</taxon>
        <taxon>Agaricaceae</taxon>
        <taxon>Leucocoprinus</taxon>
    </lineage>
</organism>
<accession>A0AAD5VSK1</accession>
<evidence type="ECO:0000256" key="6">
    <source>
        <dbReference type="ARBA" id="ARBA00022729"/>
    </source>
</evidence>
<dbReference type="Pfam" id="PF02221">
    <property type="entry name" value="E1_DerP2_DerF2"/>
    <property type="match status" value="1"/>
</dbReference>
<dbReference type="AlphaFoldDB" id="A0AAD5VSK1"/>
<dbReference type="InterPro" id="IPR039670">
    <property type="entry name" value="NPC2-like"/>
</dbReference>
<comment type="function">
    <text evidence="1">Catalyzes the intermembrane transfer of phosphatidylglycerol and phosphatidylinositol.</text>
</comment>
<evidence type="ECO:0000256" key="5">
    <source>
        <dbReference type="ARBA" id="ARBA00022448"/>
    </source>
</evidence>
<comment type="caution">
    <text evidence="10">The sequence shown here is derived from an EMBL/GenBank/DDBJ whole genome shotgun (WGS) entry which is preliminary data.</text>
</comment>
<sequence length="176" mass="19141">MRVCSIIGTAALTLGCVAAATPLNAQDFSVSEFPQVIVPRPPNGVSWKNCGEDSDPIQVKTVEIVPNPPKPGEDFVVKVTAEATQEIKEGAYADVVVKLGLIKLLSKQFDLCDEARNAKLSVQCPVQPGQYVVEHKVTLPKETPPMKFNVQVQGYTVEEEPLVCLNLVADFILHPF</sequence>
<dbReference type="InterPro" id="IPR014756">
    <property type="entry name" value="Ig_E-set"/>
</dbReference>
<proteinExistence type="inferred from homology"/>
<comment type="subunit">
    <text evidence="3">Monomer.</text>
</comment>
<evidence type="ECO:0000256" key="8">
    <source>
        <dbReference type="SAM" id="SignalP"/>
    </source>
</evidence>
<dbReference type="CDD" id="cd00917">
    <property type="entry name" value="PG-PI_TP"/>
    <property type="match status" value="1"/>
</dbReference>
<feature type="signal peptide" evidence="8">
    <location>
        <begin position="1"/>
        <end position="19"/>
    </location>
</feature>
<keyword evidence="5" id="KW-0813">Transport</keyword>
<dbReference type="PANTHER" id="PTHR11306">
    <property type="entry name" value="NIEMANN PICK TYPE C2 PROTEIN NPC2-RELATED"/>
    <property type="match status" value="1"/>
</dbReference>
<dbReference type="Proteomes" id="UP001213000">
    <property type="component" value="Unassembled WGS sequence"/>
</dbReference>
<dbReference type="EMBL" id="JANIEX010000540">
    <property type="protein sequence ID" value="KAJ3565775.1"/>
    <property type="molecule type" value="Genomic_DNA"/>
</dbReference>
<dbReference type="InterPro" id="IPR003172">
    <property type="entry name" value="ML_dom"/>
</dbReference>
<dbReference type="PANTHER" id="PTHR11306:SF0">
    <property type="entry name" value="PHOSPHATIDYLGLYCEROL_PHOSPHATIDYLINOSITOL TRANSFER PROTEIN"/>
    <property type="match status" value="1"/>
</dbReference>